<dbReference type="InterPro" id="IPR012577">
    <property type="entry name" value="NIPSNAP"/>
</dbReference>
<organism evidence="3 4">
    <name type="scientific">Discina gigas</name>
    <dbReference type="NCBI Taxonomy" id="1032678"/>
    <lineage>
        <taxon>Eukaryota</taxon>
        <taxon>Fungi</taxon>
        <taxon>Dikarya</taxon>
        <taxon>Ascomycota</taxon>
        <taxon>Pezizomycotina</taxon>
        <taxon>Pezizomycetes</taxon>
        <taxon>Pezizales</taxon>
        <taxon>Discinaceae</taxon>
        <taxon>Discina</taxon>
    </lineage>
</organism>
<dbReference type="InterPro" id="IPR011008">
    <property type="entry name" value="Dimeric_a/b-barrel"/>
</dbReference>
<sequence length="327" mass="37581">MTLLRQLPRYLSRSVTVTAPRPLSTSALLHAQRIPSLADVTHSEESTTEFKTRVSAFRKQLRLNKKNAELKIPAPAAENKGGLVKSILYGSEQGQKEEREMEQSYGKVLARGKYVHAIEFHHVKPEKVAEYVRLIGDVYPDIAGKKENSCHLVGSWKTEIGDFETFVHIWEYQGYAGYHQTHSHLAQSSAYKKFQAALPPLLNSRRTDLMQEFSFWPTTPPRNLGGIFELRTYTLRPGNLLEWETHWRRGLQARKNVMEGVGAWFCQVGSLNTVHHLWQFADLRERQVGREQSWNERGWSDTVHKTVPLIKKMESRILVPLPWSPVS</sequence>
<name>A0ABR3G878_9PEZI</name>
<evidence type="ECO:0000256" key="1">
    <source>
        <dbReference type="ARBA" id="ARBA00005291"/>
    </source>
</evidence>
<protein>
    <recommendedName>
        <fullName evidence="2">NIPSNAP domain-containing protein</fullName>
    </recommendedName>
</protein>
<dbReference type="Pfam" id="PF07978">
    <property type="entry name" value="NIPSNAP"/>
    <property type="match status" value="2"/>
</dbReference>
<dbReference type="Gene3D" id="3.30.70.100">
    <property type="match status" value="2"/>
</dbReference>
<dbReference type="SUPFAM" id="SSF54909">
    <property type="entry name" value="Dimeric alpha+beta barrel"/>
    <property type="match status" value="2"/>
</dbReference>
<dbReference type="InterPro" id="IPR051557">
    <property type="entry name" value="NipSnap_domain"/>
</dbReference>
<proteinExistence type="inferred from homology"/>
<accession>A0ABR3G878</accession>
<comment type="caution">
    <text evidence="3">The sequence shown here is derived from an EMBL/GenBank/DDBJ whole genome shotgun (WGS) entry which is preliminary data.</text>
</comment>
<gene>
    <name evidence="3" type="ORF">Q9L58_009218</name>
</gene>
<feature type="domain" description="NIPSNAP" evidence="2">
    <location>
        <begin position="228"/>
        <end position="325"/>
    </location>
</feature>
<keyword evidence="4" id="KW-1185">Reference proteome</keyword>
<dbReference type="PANTHER" id="PTHR21017:SF17">
    <property type="entry name" value="PROTEIN NIPSNAP"/>
    <property type="match status" value="1"/>
</dbReference>
<reference evidence="3 4" key="1">
    <citation type="submission" date="2024-02" db="EMBL/GenBank/DDBJ databases">
        <title>Discinaceae phylogenomics.</title>
        <authorList>
            <person name="Dirks A.C."/>
            <person name="James T.Y."/>
        </authorList>
    </citation>
    <scope>NUCLEOTIDE SEQUENCE [LARGE SCALE GENOMIC DNA]</scope>
    <source>
        <strain evidence="3 4">ACD0624</strain>
    </source>
</reference>
<evidence type="ECO:0000313" key="3">
    <source>
        <dbReference type="EMBL" id="KAL0631902.1"/>
    </source>
</evidence>
<dbReference type="EMBL" id="JBBBZM010000201">
    <property type="protein sequence ID" value="KAL0631902.1"/>
    <property type="molecule type" value="Genomic_DNA"/>
</dbReference>
<dbReference type="PANTHER" id="PTHR21017">
    <property type="entry name" value="NIPSNAP-RELATED"/>
    <property type="match status" value="1"/>
</dbReference>
<evidence type="ECO:0000313" key="4">
    <source>
        <dbReference type="Proteomes" id="UP001447188"/>
    </source>
</evidence>
<feature type="domain" description="NIPSNAP" evidence="2">
    <location>
        <begin position="122"/>
        <end position="211"/>
    </location>
</feature>
<evidence type="ECO:0000259" key="2">
    <source>
        <dbReference type="Pfam" id="PF07978"/>
    </source>
</evidence>
<comment type="similarity">
    <text evidence="1">Belongs to the NipSnap family.</text>
</comment>
<dbReference type="Proteomes" id="UP001447188">
    <property type="component" value="Unassembled WGS sequence"/>
</dbReference>